<organism evidence="2 3">
    <name type="scientific">Isoptericola halotolerans</name>
    <dbReference type="NCBI Taxonomy" id="300560"/>
    <lineage>
        <taxon>Bacteria</taxon>
        <taxon>Bacillati</taxon>
        <taxon>Actinomycetota</taxon>
        <taxon>Actinomycetes</taxon>
        <taxon>Micrococcales</taxon>
        <taxon>Promicromonosporaceae</taxon>
        <taxon>Isoptericola</taxon>
    </lineage>
</organism>
<gene>
    <name evidence="2" type="ORF">BCL65_102249</name>
</gene>
<dbReference type="GO" id="GO:0008168">
    <property type="term" value="F:methyltransferase activity"/>
    <property type="evidence" value="ECO:0007669"/>
    <property type="project" value="UniProtKB-KW"/>
</dbReference>
<dbReference type="EMBL" id="PVTX01000002">
    <property type="protein sequence ID" value="PRZ08707.1"/>
    <property type="molecule type" value="Genomic_DNA"/>
</dbReference>
<sequence>METTPPLADRVFETGVAMMEGLAVYLGDRLGWYRELAASGPLVPAELAARTHTHHRYALEWCEQQAAAGFLTAHDATGDGGERRYGLDAEGVAVFTDIRSTDFLAPFVRLVAASAIQLPALLEAYREGGGVSWQQLGDDARTGQADMNRPWFEQVLPGELAGAPHLHAALGRPGAAVADVGCGYGWSTIALARAYPEARVVGIDIDGPSVERARAHAADAGIENVEMVHSAGEEIEGGPYDVVFLFECLHDMPYPVEVLTAVRRSLADGGTVVVMDEAAADELTAPADLVQRALYGFSVLCCLPDSLSHPDSVGTGTVIRRDVVERYAREAGFGRVDELPIEDFGFWRFYELR</sequence>
<dbReference type="CDD" id="cd02440">
    <property type="entry name" value="AdoMet_MTases"/>
    <property type="match status" value="1"/>
</dbReference>
<dbReference type="SUPFAM" id="SSF53335">
    <property type="entry name" value="S-adenosyl-L-methionine-dependent methyltransferases"/>
    <property type="match status" value="1"/>
</dbReference>
<evidence type="ECO:0000313" key="3">
    <source>
        <dbReference type="Proteomes" id="UP000239895"/>
    </source>
</evidence>
<protein>
    <submittedName>
        <fullName evidence="2">Methyltransferase family protein</fullName>
    </submittedName>
</protein>
<reference evidence="2 3" key="1">
    <citation type="submission" date="2018-03" db="EMBL/GenBank/DDBJ databases">
        <title>Comparative analysis of microorganisms from saline springs in Andes Mountain Range, Colombia.</title>
        <authorList>
            <person name="Rubin E."/>
        </authorList>
    </citation>
    <scope>NUCLEOTIDE SEQUENCE [LARGE SCALE GENOMIC DNA]</scope>
    <source>
        <strain evidence="2 3">CG 23</strain>
    </source>
</reference>
<dbReference type="GO" id="GO:0032259">
    <property type="term" value="P:methylation"/>
    <property type="evidence" value="ECO:0007669"/>
    <property type="project" value="UniProtKB-KW"/>
</dbReference>
<accession>A0ABX5EH08</accession>
<name>A0ABX5EH08_9MICO</name>
<keyword evidence="3" id="KW-1185">Reference proteome</keyword>
<keyword evidence="2" id="KW-0808">Transferase</keyword>
<evidence type="ECO:0000313" key="2">
    <source>
        <dbReference type="EMBL" id="PRZ08707.1"/>
    </source>
</evidence>
<dbReference type="RefSeq" id="WP_106265636.1">
    <property type="nucleotide sequence ID" value="NZ_PVTX01000002.1"/>
</dbReference>
<evidence type="ECO:0000259" key="1">
    <source>
        <dbReference type="Pfam" id="PF13847"/>
    </source>
</evidence>
<dbReference type="InterPro" id="IPR025714">
    <property type="entry name" value="Methyltranfer_dom"/>
</dbReference>
<dbReference type="Pfam" id="PF13847">
    <property type="entry name" value="Methyltransf_31"/>
    <property type="match status" value="1"/>
</dbReference>
<feature type="domain" description="Methyltransferase" evidence="1">
    <location>
        <begin position="174"/>
        <end position="285"/>
    </location>
</feature>
<dbReference type="Gene3D" id="3.40.50.150">
    <property type="entry name" value="Vaccinia Virus protein VP39"/>
    <property type="match status" value="1"/>
</dbReference>
<keyword evidence="2" id="KW-0489">Methyltransferase</keyword>
<dbReference type="Proteomes" id="UP000239895">
    <property type="component" value="Unassembled WGS sequence"/>
</dbReference>
<dbReference type="PANTHER" id="PTHR45128:SF2">
    <property type="entry name" value="METHYLTRANSFERASE DOMAIN-CONTAINING PROTEIN"/>
    <property type="match status" value="1"/>
</dbReference>
<dbReference type="PANTHER" id="PTHR45128">
    <property type="entry name" value="METHYLTRANSFERASE TYPE 11"/>
    <property type="match status" value="1"/>
</dbReference>
<dbReference type="InterPro" id="IPR053173">
    <property type="entry name" value="SAM-binding_MTase"/>
</dbReference>
<comment type="caution">
    <text evidence="2">The sequence shown here is derived from an EMBL/GenBank/DDBJ whole genome shotgun (WGS) entry which is preliminary data.</text>
</comment>
<dbReference type="InterPro" id="IPR029063">
    <property type="entry name" value="SAM-dependent_MTases_sf"/>
</dbReference>
<proteinExistence type="predicted"/>